<keyword evidence="3" id="KW-1185">Reference proteome</keyword>
<dbReference type="PANTHER" id="PTHR30121:SF12">
    <property type="entry name" value="TYPE IV SECRETION SYSTEM PROTEIN CAGE"/>
    <property type="match status" value="1"/>
</dbReference>
<evidence type="ECO:0000313" key="3">
    <source>
        <dbReference type="Proteomes" id="UP000199495"/>
    </source>
</evidence>
<dbReference type="OrthoDB" id="9816422at2"/>
<dbReference type="NCBIfam" id="TIGR02780">
    <property type="entry name" value="TrbJ_Ti"/>
    <property type="match status" value="1"/>
</dbReference>
<dbReference type="SUPFAM" id="SSF52540">
    <property type="entry name" value="P-loop containing nucleoside triphosphate hydrolases"/>
    <property type="match status" value="1"/>
</dbReference>
<dbReference type="Gene3D" id="3.40.50.300">
    <property type="entry name" value="P-loop containing nucleotide triphosphate hydrolases"/>
    <property type="match status" value="2"/>
</dbReference>
<protein>
    <submittedName>
        <fullName evidence="2">Type IV secretion system protein VirB4</fullName>
    </submittedName>
</protein>
<organism evidence="2 3">
    <name type="scientific">Pelagibacterium luteolum</name>
    <dbReference type="NCBI Taxonomy" id="440168"/>
    <lineage>
        <taxon>Bacteria</taxon>
        <taxon>Pseudomonadati</taxon>
        <taxon>Pseudomonadota</taxon>
        <taxon>Alphaproteobacteria</taxon>
        <taxon>Hyphomicrobiales</taxon>
        <taxon>Devosiaceae</taxon>
        <taxon>Pelagibacterium</taxon>
    </lineage>
</organism>
<dbReference type="EMBL" id="FNCS01000014">
    <property type="protein sequence ID" value="SDG96229.1"/>
    <property type="molecule type" value="Genomic_DNA"/>
</dbReference>
<dbReference type="InterPro" id="IPR051162">
    <property type="entry name" value="T4SS_component"/>
</dbReference>
<gene>
    <name evidence="2" type="ORF">SAMN04487974_11426</name>
</gene>
<dbReference type="STRING" id="440168.SAMN04487974_11426"/>
<evidence type="ECO:0000313" key="2">
    <source>
        <dbReference type="EMBL" id="SDG96229.1"/>
    </source>
</evidence>
<dbReference type="InterPro" id="IPR014147">
    <property type="entry name" value="T4SS_TrbJ"/>
</dbReference>
<dbReference type="InterPro" id="IPR027417">
    <property type="entry name" value="P-loop_NTPase"/>
</dbReference>
<feature type="coiled-coil region" evidence="1">
    <location>
        <begin position="912"/>
        <end position="939"/>
    </location>
</feature>
<evidence type="ECO:0000256" key="1">
    <source>
        <dbReference type="SAM" id="Coils"/>
    </source>
</evidence>
<dbReference type="CDD" id="cd01127">
    <property type="entry name" value="TrwB_TraG_TraD_VirD4"/>
    <property type="match status" value="1"/>
</dbReference>
<dbReference type="NCBIfam" id="NF010448">
    <property type="entry name" value="PRK13874.1"/>
    <property type="match status" value="1"/>
</dbReference>
<dbReference type="AlphaFoldDB" id="A0A1G7YJ22"/>
<dbReference type="Proteomes" id="UP000199495">
    <property type="component" value="Unassembled WGS sequence"/>
</dbReference>
<keyword evidence="1" id="KW-0175">Coiled coil</keyword>
<accession>A0A1G7YJ22</accession>
<name>A0A1G7YJ22_9HYPH</name>
<sequence>MLNLAEYRRKGRLLSDYLPWAALIASGVVLNKDGSLQRTARFRGPDLDSATPAELVGTTGRLNNALRRLGSGWALFFEAQRHPAGDYPESLFPDPASALLDAERKAQFEEAGVLFESSYFLTFVWLPPAEEASRAESWLYEGKSKSGVDAHDLLRGFIDRTDRVLGLLDSFMRELAWLDDDETLTYLHSTISTNRQRVRVPDVPMHLDALLADQPLVGGLEPRLGDHHIRTLTVIGFPATTFPGILDDLNRLAFLYRWSTRAILLDKTDATRLLTKIRRHWFAKRKSIGAIIKEIVTNEPAALLDSDAANKALDADMALQELGSDAIGEALITATVTVWDADPAIATEKLRLVEKLVQAHDFTVIPETLNAIEAWLGSIPGQCYANVRQPPISTLNLAHMIPFSAVWAGPDEDAHFKAPPLFHGQTAGATPFRFVLHVGDVGHTLVVGPTGAGKSVLLALMAAQFRRYENSQVFAFDFGGSIRAACLGMGGEWFDLGGTLSEDPDDLVALQPLARIDGEAERAWAAEWIAAILHREGVTVTPQIKELVWSALTSLASAPIEERTITGLAVLLQSNDLKLALKPYCVGGPWGRLLDAEAEHLGDSSVIAFETEGLLETGAAPATLSYLFHRIAARLDGRPTLIIVDEGWLALGDDGFSGQLAEWLVTLRKKNASVLFATQSLAQLEKSTLTAEVVDSCHTRILLPNDRAIEPQIMAIYRRFGLNDRQIEIIAQATPKRDYYCQSRRGNRLFELGLGPIGLALCAASDRTDQPQIASLVAEHGSDGFLAAWLEARGLTWAAELIPDLTNRIPDPEEDNMTNDPRIVTTDHSTRVLLPEDGETGFLDVAPARDIAAHKRSRRNDTIRSVLLRAGAVAALLAATAGTIAVLIPAPASAFIFGPSIVFDPTNYGENVLAAARALEQINNQIVSLQNEATMLLNQARNLTSLPTSLLSDIQSNHTRMQMLLRQAERLAYDVQSIEQVFQQSYSGFASGQTDAQLVDTARARWQDSVQAFEHALQVGAGAVGNIEQSQRQTGQLVDASQSAVGALQAVQAGNQLIAVQSQQLSDLTALLAAQGRADAIEQARQAAEYEQAQEHFSRFMAGTPYQPQFVRMFGN</sequence>
<dbReference type="NCBIfam" id="NF010447">
    <property type="entry name" value="PRK13873.1"/>
    <property type="match status" value="1"/>
</dbReference>
<dbReference type="PANTHER" id="PTHR30121">
    <property type="entry name" value="UNCHARACTERIZED PROTEIN YJGR-RELATED"/>
    <property type="match status" value="1"/>
</dbReference>
<reference evidence="2 3" key="1">
    <citation type="submission" date="2016-10" db="EMBL/GenBank/DDBJ databases">
        <authorList>
            <person name="de Groot N.N."/>
        </authorList>
    </citation>
    <scope>NUCLEOTIDE SEQUENCE [LARGE SCALE GENOMIC DNA]</scope>
    <source>
        <strain evidence="2 3">CGMCC 1.10267</strain>
    </source>
</reference>
<proteinExistence type="predicted"/>